<feature type="domain" description="N-acetyltransferase" evidence="5">
    <location>
        <begin position="10"/>
        <end position="154"/>
    </location>
</feature>
<dbReference type="NCBIfam" id="NF007644">
    <property type="entry name" value="PRK10314.1"/>
    <property type="match status" value="1"/>
</dbReference>
<dbReference type="GO" id="GO:0016747">
    <property type="term" value="F:acyltransferase activity, transferring groups other than amino-acyl groups"/>
    <property type="evidence" value="ECO:0007669"/>
    <property type="project" value="InterPro"/>
</dbReference>
<dbReference type="EMBL" id="CP001654">
    <property type="protein sequence ID" value="ACS84579.1"/>
    <property type="molecule type" value="Genomic_DNA"/>
</dbReference>
<protein>
    <recommendedName>
        <fullName evidence="4">Protein ElaA</fullName>
    </recommendedName>
</protein>
<evidence type="ECO:0000259" key="5">
    <source>
        <dbReference type="PROSITE" id="PS51186"/>
    </source>
</evidence>
<organism evidence="6 7">
    <name type="scientific">Musicola paradisiaca (strain Ech703)</name>
    <name type="common">Dickeya paradisiaca</name>
    <name type="synonym">Dickeya dadantii</name>
    <dbReference type="NCBI Taxonomy" id="579405"/>
    <lineage>
        <taxon>Bacteria</taxon>
        <taxon>Pseudomonadati</taxon>
        <taxon>Pseudomonadota</taxon>
        <taxon>Gammaproteobacteria</taxon>
        <taxon>Enterobacterales</taxon>
        <taxon>Pectobacteriaceae</taxon>
        <taxon>Musicola</taxon>
    </lineage>
</organism>
<dbReference type="InterPro" id="IPR000182">
    <property type="entry name" value="GNAT_dom"/>
</dbReference>
<dbReference type="InterPro" id="IPR050832">
    <property type="entry name" value="Bact_Acetyltransf"/>
</dbReference>
<evidence type="ECO:0000256" key="3">
    <source>
        <dbReference type="ARBA" id="ARBA00023315"/>
    </source>
</evidence>
<dbReference type="eggNOG" id="COG2153">
    <property type="taxonomic scope" value="Bacteria"/>
</dbReference>
<dbReference type="RefSeq" id="WP_012764398.1">
    <property type="nucleotide sequence ID" value="NC_012880.1"/>
</dbReference>
<dbReference type="InterPro" id="IPR016181">
    <property type="entry name" value="Acyl_CoA_acyltransferase"/>
</dbReference>
<evidence type="ECO:0000256" key="1">
    <source>
        <dbReference type="ARBA" id="ARBA00009623"/>
    </source>
</evidence>
<dbReference type="PANTHER" id="PTHR43877">
    <property type="entry name" value="AMINOALKYLPHOSPHONATE N-ACETYLTRANSFERASE-RELATED-RELATED"/>
    <property type="match status" value="1"/>
</dbReference>
<dbReference type="CDD" id="cd04301">
    <property type="entry name" value="NAT_SF"/>
    <property type="match status" value="1"/>
</dbReference>
<evidence type="ECO:0000313" key="6">
    <source>
        <dbReference type="EMBL" id="ACS84579.1"/>
    </source>
</evidence>
<dbReference type="KEGG" id="dda:Dd703_0768"/>
<keyword evidence="2" id="KW-0808">Transferase</keyword>
<keyword evidence="7" id="KW-1185">Reference proteome</keyword>
<dbReference type="PROSITE" id="PS51186">
    <property type="entry name" value="GNAT"/>
    <property type="match status" value="1"/>
</dbReference>
<dbReference type="Proteomes" id="UP000002734">
    <property type="component" value="Chromosome"/>
</dbReference>
<reference evidence="6" key="1">
    <citation type="submission" date="2009-06" db="EMBL/GenBank/DDBJ databases">
        <title>Complete sequence of Dickeya dadantii Ech703.</title>
        <authorList>
            <consortium name="US DOE Joint Genome Institute"/>
            <person name="Lucas S."/>
            <person name="Copeland A."/>
            <person name="Lapidus A."/>
            <person name="Glavina del Rio T."/>
            <person name="Dalin E."/>
            <person name="Tice H."/>
            <person name="Bruce D."/>
            <person name="Goodwin L."/>
            <person name="Pitluck S."/>
            <person name="Chertkov O."/>
            <person name="Brettin T."/>
            <person name="Detter J.C."/>
            <person name="Han C."/>
            <person name="Larimer F."/>
            <person name="Land M."/>
            <person name="Hauser L."/>
            <person name="Kyrpides N."/>
            <person name="Mikhailova N."/>
            <person name="Balakrishnan V."/>
            <person name="Glasner J."/>
            <person name="Perna N.T."/>
        </authorList>
    </citation>
    <scope>NUCLEOTIDE SEQUENCE [LARGE SCALE GENOMIC DNA]</scope>
    <source>
        <strain evidence="6">Ech703</strain>
    </source>
</reference>
<dbReference type="HOGENOM" id="CLU_056607_3_0_6"/>
<evidence type="ECO:0000256" key="4">
    <source>
        <dbReference type="ARBA" id="ARBA00072224"/>
    </source>
</evidence>
<evidence type="ECO:0000256" key="2">
    <source>
        <dbReference type="ARBA" id="ARBA00022679"/>
    </source>
</evidence>
<keyword evidence="3" id="KW-0012">Acyltransferase</keyword>
<dbReference type="STRING" id="579405.Dd703_0768"/>
<sequence>MATNLTWHDWNIKELNLYALYDILALRSQVFVVEQQCAYQDLDGLDLVDGNRHVTAWLNGKLVACARLLAPRPGRDAVTIGRVVVSPAVRGQRVGHSLMEHAIQACARHWPGKALFLSAQAHLQHFYEQHGFCVCGDGYDEDGIAHLPMQSPAQPTHG</sequence>
<dbReference type="FunFam" id="3.40.630.30:FF:000035">
    <property type="entry name" value="GNAT family N-acetyltransferase"/>
    <property type="match status" value="1"/>
</dbReference>
<name>C6CAA4_MUSP7</name>
<proteinExistence type="inferred from homology"/>
<dbReference type="AlphaFoldDB" id="C6CAA4"/>
<dbReference type="SUPFAM" id="SSF55729">
    <property type="entry name" value="Acyl-CoA N-acyltransferases (Nat)"/>
    <property type="match status" value="1"/>
</dbReference>
<dbReference type="Pfam" id="PF13673">
    <property type="entry name" value="Acetyltransf_10"/>
    <property type="match status" value="1"/>
</dbReference>
<dbReference type="Gene3D" id="3.40.630.30">
    <property type="match status" value="1"/>
</dbReference>
<gene>
    <name evidence="6" type="ordered locus">Dd703_0768</name>
</gene>
<comment type="similarity">
    <text evidence="1">Belongs to the UPF0039 (ElaA) family.</text>
</comment>
<evidence type="ECO:0000313" key="7">
    <source>
        <dbReference type="Proteomes" id="UP000002734"/>
    </source>
</evidence>
<accession>C6CAA4</accession>